<dbReference type="InterPro" id="IPR050833">
    <property type="entry name" value="Poly_Biosynth_Transport"/>
</dbReference>
<dbReference type="InterPro" id="IPR002797">
    <property type="entry name" value="Polysacc_synth"/>
</dbReference>
<dbReference type="Proteomes" id="UP000223606">
    <property type="component" value="Chromosome 1"/>
</dbReference>
<evidence type="ECO:0000313" key="7">
    <source>
        <dbReference type="EMBL" id="SON56953.1"/>
    </source>
</evidence>
<evidence type="ECO:0000256" key="1">
    <source>
        <dbReference type="ARBA" id="ARBA00004651"/>
    </source>
</evidence>
<dbReference type="RefSeq" id="WP_099557275.1">
    <property type="nucleotide sequence ID" value="NZ_LT960614.1"/>
</dbReference>
<feature type="transmembrane region" description="Helical" evidence="6">
    <location>
        <begin position="382"/>
        <end position="400"/>
    </location>
</feature>
<evidence type="ECO:0000256" key="2">
    <source>
        <dbReference type="ARBA" id="ARBA00022475"/>
    </source>
</evidence>
<keyword evidence="4 6" id="KW-1133">Transmembrane helix</keyword>
<accession>A0A2C9D9P4</accession>
<keyword evidence="5 6" id="KW-0472">Membrane</keyword>
<evidence type="ECO:0000256" key="5">
    <source>
        <dbReference type="ARBA" id="ARBA00023136"/>
    </source>
</evidence>
<dbReference type="GO" id="GO:0005886">
    <property type="term" value="C:plasma membrane"/>
    <property type="evidence" value="ECO:0007669"/>
    <property type="project" value="UniProtKB-SubCell"/>
</dbReference>
<proteinExistence type="predicted"/>
<feature type="transmembrane region" description="Helical" evidence="6">
    <location>
        <begin position="166"/>
        <end position="186"/>
    </location>
</feature>
<dbReference type="AlphaFoldDB" id="A0A2C9D9P4"/>
<evidence type="ECO:0000256" key="4">
    <source>
        <dbReference type="ARBA" id="ARBA00022989"/>
    </source>
</evidence>
<gene>
    <name evidence="7" type="ORF">HDIA_3412</name>
</gene>
<keyword evidence="3 6" id="KW-0812">Transmembrane</keyword>
<evidence type="ECO:0000256" key="6">
    <source>
        <dbReference type="SAM" id="Phobius"/>
    </source>
</evidence>
<feature type="transmembrane region" description="Helical" evidence="6">
    <location>
        <begin position="106"/>
        <end position="129"/>
    </location>
</feature>
<feature type="transmembrane region" description="Helical" evidence="6">
    <location>
        <begin position="141"/>
        <end position="160"/>
    </location>
</feature>
<feature type="transmembrane region" description="Helical" evidence="6">
    <location>
        <begin position="37"/>
        <end position="61"/>
    </location>
</feature>
<feature type="transmembrane region" description="Helical" evidence="6">
    <location>
        <begin position="321"/>
        <end position="346"/>
    </location>
</feature>
<evidence type="ECO:0000256" key="3">
    <source>
        <dbReference type="ARBA" id="ARBA00022692"/>
    </source>
</evidence>
<evidence type="ECO:0000313" key="8">
    <source>
        <dbReference type="Proteomes" id="UP000223606"/>
    </source>
</evidence>
<dbReference type="OrthoDB" id="6764861at2"/>
<dbReference type="KEGG" id="hdi:HDIA_3412"/>
<organism evidence="7 8">
    <name type="scientific">Hartmannibacter diazotrophicus</name>
    <dbReference type="NCBI Taxonomy" id="1482074"/>
    <lineage>
        <taxon>Bacteria</taxon>
        <taxon>Pseudomonadati</taxon>
        <taxon>Pseudomonadota</taxon>
        <taxon>Alphaproteobacteria</taxon>
        <taxon>Hyphomicrobiales</taxon>
        <taxon>Pleomorphomonadaceae</taxon>
        <taxon>Hartmannibacter</taxon>
    </lineage>
</organism>
<keyword evidence="8" id="KW-1185">Reference proteome</keyword>
<dbReference type="Pfam" id="PF01943">
    <property type="entry name" value="Polysacc_synt"/>
    <property type="match status" value="1"/>
</dbReference>
<feature type="transmembrane region" description="Helical" evidence="6">
    <location>
        <begin position="358"/>
        <end position="376"/>
    </location>
</feature>
<sequence length="431" mass="45775">MNKNKILLLVSLISRIFLGAFTVLILARSLVPSEYGFLVTIIAYSTIGSLFTDFGFAVQALRDIGAEPHRAGEILAASIRVKNILVLLISLLFAVGLVVAEIPADLVIPSIALYLSVISSSYCDLGAVALRGVNQYAAETYAIAAGAVIFLVLLVAAALLSGSPTALCLALFAGRFSQAFLCFAAVRRYMHLGNCLIGNLRQAFQFAKQSSGLAADSILTVIQGQIDIVLLSMVLSLHMTGSYQIVARLANYVLLPTQVYAGIYIPSLSHGFKNGDPNVRRTERRMILELFGYGTVMGAAFAFIAPIIAPHVFGSAYNVPWGVWLGFGLLLVVKGLTSSIGTSLIARRDVKFRVIGQAASLTVLLTGFIVFVPIFGLVAAPMTLVAASLSTLTAYVIGVLRSNARIGQAEANLERQAEAGLEKGGPDTLTT</sequence>
<reference evidence="8" key="1">
    <citation type="submission" date="2017-09" db="EMBL/GenBank/DDBJ databases">
        <title>Genome sequence of Nannocystis excedens DSM 71.</title>
        <authorList>
            <person name="Blom J."/>
        </authorList>
    </citation>
    <scope>NUCLEOTIDE SEQUENCE [LARGE SCALE GENOMIC DNA]</scope>
    <source>
        <strain evidence="8">type strain: E19</strain>
    </source>
</reference>
<feature type="transmembrane region" description="Helical" evidence="6">
    <location>
        <begin position="7"/>
        <end position="31"/>
    </location>
</feature>
<protein>
    <submittedName>
        <fullName evidence="7">Polysaccharide biosynthesis protein</fullName>
    </submittedName>
</protein>
<name>A0A2C9D9P4_9HYPH</name>
<dbReference type="PANTHER" id="PTHR30250">
    <property type="entry name" value="PST FAMILY PREDICTED COLANIC ACID TRANSPORTER"/>
    <property type="match status" value="1"/>
</dbReference>
<dbReference type="PANTHER" id="PTHR30250:SF11">
    <property type="entry name" value="O-ANTIGEN TRANSPORTER-RELATED"/>
    <property type="match status" value="1"/>
</dbReference>
<feature type="transmembrane region" description="Helical" evidence="6">
    <location>
        <begin position="290"/>
        <end position="309"/>
    </location>
</feature>
<keyword evidence="2" id="KW-1003">Cell membrane</keyword>
<feature type="transmembrane region" description="Helical" evidence="6">
    <location>
        <begin position="81"/>
        <end position="100"/>
    </location>
</feature>
<comment type="subcellular location">
    <subcellularLocation>
        <location evidence="1">Cell membrane</location>
        <topology evidence="1">Multi-pass membrane protein</topology>
    </subcellularLocation>
</comment>
<dbReference type="EMBL" id="LT960614">
    <property type="protein sequence ID" value="SON56953.1"/>
    <property type="molecule type" value="Genomic_DNA"/>
</dbReference>